<comment type="subcellular location">
    <subcellularLocation>
        <location evidence="1 10">Cell outer membrane</location>
        <topology evidence="1 10">Multi-pass membrane protein</topology>
    </subcellularLocation>
</comment>
<dbReference type="GO" id="GO:0009279">
    <property type="term" value="C:cell outer membrane"/>
    <property type="evidence" value="ECO:0007669"/>
    <property type="project" value="UniProtKB-SubCell"/>
</dbReference>
<evidence type="ECO:0000256" key="2">
    <source>
        <dbReference type="ARBA" id="ARBA00022448"/>
    </source>
</evidence>
<evidence type="ECO:0000256" key="7">
    <source>
        <dbReference type="ARBA" id="ARBA00023136"/>
    </source>
</evidence>
<feature type="domain" description="TonB-dependent receptor-like beta-barrel" evidence="13">
    <location>
        <begin position="382"/>
        <end position="913"/>
    </location>
</feature>
<evidence type="ECO:0000256" key="1">
    <source>
        <dbReference type="ARBA" id="ARBA00004571"/>
    </source>
</evidence>
<dbReference type="EMBL" id="JAABOO010000003">
    <property type="protein sequence ID" value="NER14492.1"/>
    <property type="molecule type" value="Genomic_DNA"/>
</dbReference>
<keyword evidence="5 12" id="KW-0732">Signal</keyword>
<dbReference type="PROSITE" id="PS52016">
    <property type="entry name" value="TONB_DEPENDENT_REC_3"/>
    <property type="match status" value="1"/>
</dbReference>
<dbReference type="InterPro" id="IPR037066">
    <property type="entry name" value="Plug_dom_sf"/>
</dbReference>
<gene>
    <name evidence="15" type="ORF">GWK08_13645</name>
</gene>
<dbReference type="PANTHER" id="PTHR30069">
    <property type="entry name" value="TONB-DEPENDENT OUTER MEMBRANE RECEPTOR"/>
    <property type="match status" value="1"/>
</dbReference>
<evidence type="ECO:0000256" key="11">
    <source>
        <dbReference type="RuleBase" id="RU003357"/>
    </source>
</evidence>
<dbReference type="Pfam" id="PF00593">
    <property type="entry name" value="TonB_dep_Rec_b-barrel"/>
    <property type="match status" value="1"/>
</dbReference>
<keyword evidence="6 11" id="KW-0798">TonB box</keyword>
<accession>A0A6P0UPR0</accession>
<evidence type="ECO:0000256" key="5">
    <source>
        <dbReference type="ARBA" id="ARBA00022729"/>
    </source>
</evidence>
<dbReference type="SUPFAM" id="SSF49464">
    <property type="entry name" value="Carboxypeptidase regulatory domain-like"/>
    <property type="match status" value="1"/>
</dbReference>
<evidence type="ECO:0000256" key="6">
    <source>
        <dbReference type="ARBA" id="ARBA00023077"/>
    </source>
</evidence>
<dbReference type="Pfam" id="PF07715">
    <property type="entry name" value="Plug"/>
    <property type="match status" value="1"/>
</dbReference>
<evidence type="ECO:0000256" key="8">
    <source>
        <dbReference type="ARBA" id="ARBA00023170"/>
    </source>
</evidence>
<dbReference type="Gene3D" id="2.170.130.10">
    <property type="entry name" value="TonB-dependent receptor, plug domain"/>
    <property type="match status" value="1"/>
</dbReference>
<dbReference type="InterPro" id="IPR012910">
    <property type="entry name" value="Plug_dom"/>
</dbReference>
<evidence type="ECO:0000259" key="14">
    <source>
        <dbReference type="Pfam" id="PF07715"/>
    </source>
</evidence>
<dbReference type="InterPro" id="IPR000531">
    <property type="entry name" value="Beta-barrel_TonB"/>
</dbReference>
<evidence type="ECO:0000256" key="12">
    <source>
        <dbReference type="SAM" id="SignalP"/>
    </source>
</evidence>
<evidence type="ECO:0000256" key="10">
    <source>
        <dbReference type="PROSITE-ProRule" id="PRU01360"/>
    </source>
</evidence>
<dbReference type="InterPro" id="IPR036942">
    <property type="entry name" value="Beta-barrel_TonB_sf"/>
</dbReference>
<keyword evidence="3 10" id="KW-1134">Transmembrane beta strand</keyword>
<dbReference type="SUPFAM" id="SSF56935">
    <property type="entry name" value="Porins"/>
    <property type="match status" value="1"/>
</dbReference>
<evidence type="ECO:0000313" key="16">
    <source>
        <dbReference type="Proteomes" id="UP000468581"/>
    </source>
</evidence>
<dbReference type="AlphaFoldDB" id="A0A6P0UPR0"/>
<dbReference type="InterPro" id="IPR039426">
    <property type="entry name" value="TonB-dep_rcpt-like"/>
</dbReference>
<dbReference type="InterPro" id="IPR008969">
    <property type="entry name" value="CarboxyPept-like_regulatory"/>
</dbReference>
<keyword evidence="7 10" id="KW-0472">Membrane</keyword>
<name>A0A6P0UPR0_9FLAO</name>
<evidence type="ECO:0000256" key="3">
    <source>
        <dbReference type="ARBA" id="ARBA00022452"/>
    </source>
</evidence>
<evidence type="ECO:0000256" key="9">
    <source>
        <dbReference type="ARBA" id="ARBA00023237"/>
    </source>
</evidence>
<dbReference type="RefSeq" id="WP_163608263.1">
    <property type="nucleotide sequence ID" value="NZ_JAABOO010000003.1"/>
</dbReference>
<dbReference type="Pfam" id="PF13715">
    <property type="entry name" value="CarbopepD_reg_2"/>
    <property type="match status" value="1"/>
</dbReference>
<comment type="caution">
    <text evidence="15">The sequence shown here is derived from an EMBL/GenBank/DDBJ whole genome shotgun (WGS) entry which is preliminary data.</text>
</comment>
<sequence length="939" mass="102902">MRTLFSAILLLWGLSSFAQTTITGKVVDENNTPVPGANIVITGKTIGTTSDFDGKFTLTTSEVPPFNLTVSSIGYATTTVAVTANNQELNIVLNSEETLLDEIVVSASRTPERIFESPVSVERFGIKEIKNTASPSFYDGLENLKGVDLNTNSLTFKSINTRGFATFANTRFVQLVDGMDNSSPALNFVIGNIVGINENDVQSVELLPGASSALYGANAFNGILFLRSKSPFDVQGISTYGKTGITSQEAAGDNVFYDFGFRAAHAFSDKFAVKVNFSYLSGRDWFAVNEVDVNNPGATRADPGFDGLNIYGDEVATNLRGVADALESQGLIPAGAANLVPSETVSRTGYRERDLTQYNAESIKTDLTLVYRPFADDFEIIYNGRIGQGSTIYQGANRYSLNNFTLQQHKLEFRNKNFFLRGYVTSESAGDTYDTRFTGININRAYSDDQTWFGEYTGAFIQTILAGGTNDQAHAAGRQFADRNRLIPGTPEFQEAFDRVTSDPDLLTGSRFQDNTKLYHVDANYNFTHLTSNFAEIQVGGSFREYQLNSAGTIFTDFDGPIIYSEVGAYTQIQKKLADERLKLTGSVRYDKNQLFDGFFSPRFSVGYTVGEERNHNIRASVQTGFRNPTTQDLYIGLDVGAAFLVGSAEGNPARFERTRTLSGVGQLINGGQQTVTFDGSGAYENSFTATSALLFAQTQNPADLQIANPNPVEPEQVTSFEVGYRGQLNDKRIIVDLSAYYNSYKDFISTENTIVPLYGNVNLSDATDLGQGPIPNAVIALANGDTQVIQAYTNSEADINSYGATIGVDAKVLGNFDLGVNYTFAEFDFDQASDPDFRPGFNTPKHKVKASFGNTELFKNFGFNVSWRWSDSYFWQASFADGNVPAYNVVDAQLSYNIPKLESAIKIGASNLLNEEYFTAFGTGLVGAQYFISWTYRP</sequence>
<dbReference type="Gene3D" id="2.40.170.20">
    <property type="entry name" value="TonB-dependent receptor, beta-barrel domain"/>
    <property type="match status" value="1"/>
</dbReference>
<keyword evidence="16" id="KW-1185">Reference proteome</keyword>
<keyword evidence="2 10" id="KW-0813">Transport</keyword>
<dbReference type="Gene3D" id="2.60.40.1120">
    <property type="entry name" value="Carboxypeptidase-like, regulatory domain"/>
    <property type="match status" value="1"/>
</dbReference>
<proteinExistence type="inferred from homology"/>
<keyword evidence="8 15" id="KW-0675">Receptor</keyword>
<dbReference type="PANTHER" id="PTHR30069:SF29">
    <property type="entry name" value="HEMOGLOBIN AND HEMOGLOBIN-HAPTOGLOBIN-BINDING PROTEIN 1-RELATED"/>
    <property type="match status" value="1"/>
</dbReference>
<dbReference type="GO" id="GO:0015344">
    <property type="term" value="F:siderophore uptake transmembrane transporter activity"/>
    <property type="evidence" value="ECO:0007669"/>
    <property type="project" value="TreeGrafter"/>
</dbReference>
<keyword evidence="9 10" id="KW-0998">Cell outer membrane</keyword>
<dbReference type="GO" id="GO:0044718">
    <property type="term" value="P:siderophore transmembrane transport"/>
    <property type="evidence" value="ECO:0007669"/>
    <property type="project" value="TreeGrafter"/>
</dbReference>
<feature type="signal peptide" evidence="12">
    <location>
        <begin position="1"/>
        <end position="18"/>
    </location>
</feature>
<reference evidence="15 16" key="1">
    <citation type="submission" date="2020-01" db="EMBL/GenBank/DDBJ databases">
        <title>Leptobacterium flavescens.</title>
        <authorList>
            <person name="Wang G."/>
        </authorList>
    </citation>
    <scope>NUCLEOTIDE SEQUENCE [LARGE SCALE GENOMIC DNA]</scope>
    <source>
        <strain evidence="15 16">KCTC 22160</strain>
    </source>
</reference>
<protein>
    <submittedName>
        <fullName evidence="15">TonB-dependent receptor plug domain-containing protein</fullName>
    </submittedName>
</protein>
<keyword evidence="4 10" id="KW-0812">Transmembrane</keyword>
<organism evidence="15 16">
    <name type="scientific">Leptobacterium flavescens</name>
    <dbReference type="NCBI Taxonomy" id="472055"/>
    <lineage>
        <taxon>Bacteria</taxon>
        <taxon>Pseudomonadati</taxon>
        <taxon>Bacteroidota</taxon>
        <taxon>Flavobacteriia</taxon>
        <taxon>Flavobacteriales</taxon>
        <taxon>Flavobacteriaceae</taxon>
        <taxon>Leptobacterium</taxon>
    </lineage>
</organism>
<evidence type="ECO:0000313" key="15">
    <source>
        <dbReference type="EMBL" id="NER14492.1"/>
    </source>
</evidence>
<evidence type="ECO:0000259" key="13">
    <source>
        <dbReference type="Pfam" id="PF00593"/>
    </source>
</evidence>
<evidence type="ECO:0000256" key="4">
    <source>
        <dbReference type="ARBA" id="ARBA00022692"/>
    </source>
</evidence>
<feature type="chain" id="PRO_5026822046" evidence="12">
    <location>
        <begin position="19"/>
        <end position="939"/>
    </location>
</feature>
<dbReference type="Proteomes" id="UP000468581">
    <property type="component" value="Unassembled WGS sequence"/>
</dbReference>
<comment type="similarity">
    <text evidence="10 11">Belongs to the TonB-dependent receptor family.</text>
</comment>
<feature type="domain" description="TonB-dependent receptor plug" evidence="14">
    <location>
        <begin position="115"/>
        <end position="223"/>
    </location>
</feature>